<keyword evidence="3" id="KW-1185">Reference proteome</keyword>
<feature type="compositionally biased region" description="Basic and acidic residues" evidence="1">
    <location>
        <begin position="157"/>
        <end position="171"/>
    </location>
</feature>
<dbReference type="GeneID" id="17042543"/>
<protein>
    <submittedName>
        <fullName evidence="2">Uncharacterized protein</fullName>
    </submittedName>
</protein>
<accession>I0Z1M2</accession>
<evidence type="ECO:0000313" key="3">
    <source>
        <dbReference type="Proteomes" id="UP000007264"/>
    </source>
</evidence>
<sequence>MVGSLRPRKSVDYSKAPAPGTPTWLKLTREDGEEDAANTAGTEKENTKPASAERKTKKAEVKAADVHPAKEQKQGKGRPPLARKDEAEDVTTEAAAAKKANADAVDHQAAVAEGPSTSGDNVKGNKKGGGQSAKDVKGDAAEQKSKARKSAPAPPIAEERPVQKDSKRKSAPEQLSNKRAVPEPSKDAKPAGKAAKKAKTSAAAEAPELAQQPRTSGVAEPQPARSSDSWKTSSRASKGKEAQEQAVSQPAAEDSKAQPAKELAPDKPRHAEKKADKPASARPVSRQQQPPALPPPHAPDTATESNNFKKLQVEYAALQSKYEAIKKQRIQQLETMLGEQSSKACTPYPTAMEHRESALKLAEHWKMEAERQAAFAQEAGSAKVREAQERLAQENSTLRAQLMETEAALLAEQEAVADLKHALAAADRRHATPLKADQAVQVSPNWLRMQAHDGAQEARAFCPEGANVSDLYSHPAHPHGSPATAMSCPTPVSGKVQCCPSAKPLVPYSIGCSVMQPRSRFAADADAAAPQLDAVQEEPQAAETVLEAPGTAPHAQAASAPAILNRTAWPEIAKDANLSSPSGTLCLTCRATKEIVPGSEAQSAVGQGAVALPPPQVGGSQLSNMTQKALNTLVGLEAAPAEGGGFTYTHHESGFVFEIAPIDEESEDAIMDGVQELAFNPIKMGFASKVLPGYLHEEIIFAAMQKQKLVGRIMEALGTFTLREARDGKPAQPA</sequence>
<evidence type="ECO:0000313" key="2">
    <source>
        <dbReference type="EMBL" id="EIE24541.1"/>
    </source>
</evidence>
<evidence type="ECO:0000256" key="1">
    <source>
        <dbReference type="SAM" id="MobiDB-lite"/>
    </source>
</evidence>
<reference evidence="2 3" key="1">
    <citation type="journal article" date="2012" name="Genome Biol.">
        <title>The genome of the polar eukaryotic microalga coccomyxa subellipsoidea reveals traits of cold adaptation.</title>
        <authorList>
            <person name="Blanc G."/>
            <person name="Agarkova I."/>
            <person name="Grimwood J."/>
            <person name="Kuo A."/>
            <person name="Brueggeman A."/>
            <person name="Dunigan D."/>
            <person name="Gurnon J."/>
            <person name="Ladunga I."/>
            <person name="Lindquist E."/>
            <person name="Lucas S."/>
            <person name="Pangilinan J."/>
            <person name="Proschold T."/>
            <person name="Salamov A."/>
            <person name="Schmutz J."/>
            <person name="Weeks D."/>
            <person name="Yamada T."/>
            <person name="Claverie J.M."/>
            <person name="Grigoriev I."/>
            <person name="Van Etten J."/>
            <person name="Lomsadze A."/>
            <person name="Borodovsky M."/>
        </authorList>
    </citation>
    <scope>NUCLEOTIDE SEQUENCE [LARGE SCALE GENOMIC DNA]</scope>
    <source>
        <strain evidence="2 3">C-169</strain>
    </source>
</reference>
<dbReference type="OrthoDB" id="515325at2759"/>
<dbReference type="AlphaFoldDB" id="I0Z1M2"/>
<name>I0Z1M2_COCSC</name>
<feature type="compositionally biased region" description="Basic and acidic residues" evidence="1">
    <location>
        <begin position="134"/>
        <end position="145"/>
    </location>
</feature>
<proteinExistence type="predicted"/>
<feature type="region of interest" description="Disordered" evidence="1">
    <location>
        <begin position="1"/>
        <end position="307"/>
    </location>
</feature>
<dbReference type="Proteomes" id="UP000007264">
    <property type="component" value="Unassembled WGS sequence"/>
</dbReference>
<comment type="caution">
    <text evidence="2">The sequence shown here is derived from an EMBL/GenBank/DDBJ whole genome shotgun (WGS) entry which is preliminary data.</text>
</comment>
<dbReference type="KEGG" id="csl:COCSUDRAFT_46844"/>
<feature type="compositionally biased region" description="Basic and acidic residues" evidence="1">
    <location>
        <begin position="180"/>
        <end position="190"/>
    </location>
</feature>
<gene>
    <name evidence="2" type="ORF">COCSUDRAFT_46844</name>
</gene>
<feature type="compositionally biased region" description="Basic and acidic residues" evidence="1">
    <location>
        <begin position="263"/>
        <end position="279"/>
    </location>
</feature>
<organism evidence="2 3">
    <name type="scientific">Coccomyxa subellipsoidea (strain C-169)</name>
    <name type="common">Green microalga</name>
    <dbReference type="NCBI Taxonomy" id="574566"/>
    <lineage>
        <taxon>Eukaryota</taxon>
        <taxon>Viridiplantae</taxon>
        <taxon>Chlorophyta</taxon>
        <taxon>core chlorophytes</taxon>
        <taxon>Trebouxiophyceae</taxon>
        <taxon>Trebouxiophyceae incertae sedis</taxon>
        <taxon>Coccomyxaceae</taxon>
        <taxon>Coccomyxa</taxon>
        <taxon>Coccomyxa subellipsoidea</taxon>
    </lineage>
</organism>
<feature type="compositionally biased region" description="Basic and acidic residues" evidence="1">
    <location>
        <begin position="42"/>
        <end position="74"/>
    </location>
</feature>
<dbReference type="RefSeq" id="XP_005649085.1">
    <property type="nucleotide sequence ID" value="XM_005649028.1"/>
</dbReference>
<dbReference type="EMBL" id="AGSI01000005">
    <property type="protein sequence ID" value="EIE24541.1"/>
    <property type="molecule type" value="Genomic_DNA"/>
</dbReference>
<feature type="compositionally biased region" description="Polar residues" evidence="1">
    <location>
        <begin position="224"/>
        <end position="236"/>
    </location>
</feature>